<gene>
    <name evidence="2" type="ORF">F511_31413</name>
</gene>
<name>A0A2Z7BV22_9LAMI</name>
<accession>A0A2Z7BV22</accession>
<feature type="coiled-coil region" evidence="1">
    <location>
        <begin position="41"/>
        <end position="114"/>
    </location>
</feature>
<sequence>SSSSDSEQEEVHYLMADQTFDDELFDFFNIEFTLEDLISALNDMVKKYKNLSHTFEEVKAENNDLKNSSVEPSVVELGEDDSLKIELSKLKTENELLRNESSELKAEIEKSNLTMSSWAKSSASLDKLFGIQKPTSDRTGLGFNSSESSEGETSTQSQLVYDKFNKMSFVKANVIYDPCITDSACKNQLVVVSVQYGPFNTYIPIRSMTIGKSRVAIDPIAMHTSWRSNSDITSFTSIGYPRMRASGESSTTNHRLLHASRSHPIPPPNDPNEPFVAGVEGKQAETTADSATVETIFESVAEPVSEPAVADVVNEGPSTTDDVDDIIQQVLTETAQIGADKEEIDGGGETVSGSAVGSQAVDKILGTKKTISNSYICPADGSQYYRSAVGLVFMEWAAGLAMETSIVESAVRNQARAKLNQLEHDEPAETMTTSCSAKERSEPAVAIQEAKNKLELDLDQRRKSAGVLSVDDISSDVIIQQKLQWNRISRELLPAVELKEQSLVHGLRWDKMCCSKIFEGRNRDRGAVIARSNINTKSSYWIRTMFRVDGTWVIEPFSDYGKPIPGEVTSTDSIFFAVISVLHSFVQYSLFSGLSAADISSFVSTIAMDRTVLRNVQNSVSVAPSVQLIDERPSFAFTSEDSSMHFDETDTVATSPFLPTVSTDVQDVLAQLRAYVEHIQVELLGHKDDVDKIRETISLHIHDLERKLTERFDAHDRTYRVLFNNVRHDMQDHKNLLSLDLKTYQQKVSNQVGAAALDVVDVRRVVKELDAKVAAVATGLDDVCKDVEGTKEAISHQILDFRA</sequence>
<evidence type="ECO:0000256" key="1">
    <source>
        <dbReference type="SAM" id="Coils"/>
    </source>
</evidence>
<dbReference type="Proteomes" id="UP000250235">
    <property type="component" value="Unassembled WGS sequence"/>
</dbReference>
<dbReference type="AlphaFoldDB" id="A0A2Z7BV22"/>
<dbReference type="EMBL" id="KV003934">
    <property type="protein sequence ID" value="KZV36097.1"/>
    <property type="molecule type" value="Genomic_DNA"/>
</dbReference>
<keyword evidence="3" id="KW-1185">Reference proteome</keyword>
<keyword evidence="1" id="KW-0175">Coiled coil</keyword>
<evidence type="ECO:0000313" key="2">
    <source>
        <dbReference type="EMBL" id="KZV36097.1"/>
    </source>
</evidence>
<proteinExistence type="predicted"/>
<feature type="non-terminal residue" evidence="2">
    <location>
        <position position="1"/>
    </location>
</feature>
<reference evidence="2 3" key="1">
    <citation type="journal article" date="2015" name="Proc. Natl. Acad. Sci. U.S.A.">
        <title>The resurrection genome of Boea hygrometrica: A blueprint for survival of dehydration.</title>
        <authorList>
            <person name="Xiao L."/>
            <person name="Yang G."/>
            <person name="Zhang L."/>
            <person name="Yang X."/>
            <person name="Zhao S."/>
            <person name="Ji Z."/>
            <person name="Zhou Q."/>
            <person name="Hu M."/>
            <person name="Wang Y."/>
            <person name="Chen M."/>
            <person name="Xu Y."/>
            <person name="Jin H."/>
            <person name="Xiao X."/>
            <person name="Hu G."/>
            <person name="Bao F."/>
            <person name="Hu Y."/>
            <person name="Wan P."/>
            <person name="Li L."/>
            <person name="Deng X."/>
            <person name="Kuang T."/>
            <person name="Xiang C."/>
            <person name="Zhu J.K."/>
            <person name="Oliver M.J."/>
            <person name="He Y."/>
        </authorList>
    </citation>
    <scope>NUCLEOTIDE SEQUENCE [LARGE SCALE GENOMIC DNA]</scope>
    <source>
        <strain evidence="3">cv. XS01</strain>
    </source>
</reference>
<organism evidence="2 3">
    <name type="scientific">Dorcoceras hygrometricum</name>
    <dbReference type="NCBI Taxonomy" id="472368"/>
    <lineage>
        <taxon>Eukaryota</taxon>
        <taxon>Viridiplantae</taxon>
        <taxon>Streptophyta</taxon>
        <taxon>Embryophyta</taxon>
        <taxon>Tracheophyta</taxon>
        <taxon>Spermatophyta</taxon>
        <taxon>Magnoliopsida</taxon>
        <taxon>eudicotyledons</taxon>
        <taxon>Gunneridae</taxon>
        <taxon>Pentapetalae</taxon>
        <taxon>asterids</taxon>
        <taxon>lamiids</taxon>
        <taxon>Lamiales</taxon>
        <taxon>Gesneriaceae</taxon>
        <taxon>Didymocarpoideae</taxon>
        <taxon>Trichosporeae</taxon>
        <taxon>Loxocarpinae</taxon>
        <taxon>Dorcoceras</taxon>
    </lineage>
</organism>
<protein>
    <submittedName>
        <fullName evidence="2">Uncharacterized protein</fullName>
    </submittedName>
</protein>
<evidence type="ECO:0000313" key="3">
    <source>
        <dbReference type="Proteomes" id="UP000250235"/>
    </source>
</evidence>